<evidence type="ECO:0000313" key="3">
    <source>
        <dbReference type="Proteomes" id="UP001218188"/>
    </source>
</evidence>
<keyword evidence="3" id="KW-1185">Reference proteome</keyword>
<evidence type="ECO:0000256" key="1">
    <source>
        <dbReference type="SAM" id="MobiDB-lite"/>
    </source>
</evidence>
<feature type="compositionally biased region" description="Basic and acidic residues" evidence="1">
    <location>
        <begin position="211"/>
        <end position="243"/>
    </location>
</feature>
<feature type="region of interest" description="Disordered" evidence="1">
    <location>
        <begin position="169"/>
        <end position="298"/>
    </location>
</feature>
<comment type="caution">
    <text evidence="2">The sequence shown here is derived from an EMBL/GenBank/DDBJ whole genome shotgun (WGS) entry which is preliminary data.</text>
</comment>
<feature type="compositionally biased region" description="Basic and acidic residues" evidence="1">
    <location>
        <begin position="194"/>
        <end position="204"/>
    </location>
</feature>
<dbReference type="AlphaFoldDB" id="A0AAD6SD88"/>
<dbReference type="EMBL" id="JARJCM010000154">
    <property type="protein sequence ID" value="KAJ7025350.1"/>
    <property type="molecule type" value="Genomic_DNA"/>
</dbReference>
<dbReference type="Proteomes" id="UP001218188">
    <property type="component" value="Unassembled WGS sequence"/>
</dbReference>
<accession>A0AAD6SD88</accession>
<feature type="compositionally biased region" description="Basic and acidic residues" evidence="1">
    <location>
        <begin position="250"/>
        <end position="271"/>
    </location>
</feature>
<name>A0AAD6SD88_9AGAR</name>
<organism evidence="2 3">
    <name type="scientific">Mycena alexandri</name>
    <dbReference type="NCBI Taxonomy" id="1745969"/>
    <lineage>
        <taxon>Eukaryota</taxon>
        <taxon>Fungi</taxon>
        <taxon>Dikarya</taxon>
        <taxon>Basidiomycota</taxon>
        <taxon>Agaricomycotina</taxon>
        <taxon>Agaricomycetes</taxon>
        <taxon>Agaricomycetidae</taxon>
        <taxon>Agaricales</taxon>
        <taxon>Marasmiineae</taxon>
        <taxon>Mycenaceae</taxon>
        <taxon>Mycena</taxon>
    </lineage>
</organism>
<feature type="compositionally biased region" description="Acidic residues" evidence="1">
    <location>
        <begin position="72"/>
        <end position="82"/>
    </location>
</feature>
<sequence length="298" mass="33108">MPLDGHSYLVAQGWTGSGTGLRQGAISRPLAIPQKKTLAGLGKERDEAFPFWDHLFSAASKSIQIKISKDGEDSDDDSDAEPDANVSLKRTSTGILSNRRPVTGATPAHDSGATTPDIDDISPRLTLLATAKREAAKRNLYSRFFKGPVLGPDSPLPSKPATIVVVKEVAPASLPERRSAPSVEDPVKKKKRKTIDGEEDEKREAKRLRKEQKELKRAEKKSREKREGKKREKGETDTVEAKKERKRKRKEESEAGSREQTEKMKRKEEKRSKKVSAEAAIAPDVEIETGKKRKRPVD</sequence>
<proteinExistence type="predicted"/>
<evidence type="ECO:0000313" key="2">
    <source>
        <dbReference type="EMBL" id="KAJ7025350.1"/>
    </source>
</evidence>
<gene>
    <name evidence="2" type="ORF">C8F04DRAFT_1046567</name>
</gene>
<protein>
    <recommendedName>
        <fullName evidence="4">Ribosome biogenesis protein</fullName>
    </recommendedName>
</protein>
<evidence type="ECO:0008006" key="4">
    <source>
        <dbReference type="Google" id="ProtNLM"/>
    </source>
</evidence>
<feature type="region of interest" description="Disordered" evidence="1">
    <location>
        <begin position="67"/>
        <end position="122"/>
    </location>
</feature>
<reference evidence="2" key="1">
    <citation type="submission" date="2023-03" db="EMBL/GenBank/DDBJ databases">
        <title>Massive genome expansion in bonnet fungi (Mycena s.s.) driven by repeated elements and novel gene families across ecological guilds.</title>
        <authorList>
            <consortium name="Lawrence Berkeley National Laboratory"/>
            <person name="Harder C.B."/>
            <person name="Miyauchi S."/>
            <person name="Viragh M."/>
            <person name="Kuo A."/>
            <person name="Thoen E."/>
            <person name="Andreopoulos B."/>
            <person name="Lu D."/>
            <person name="Skrede I."/>
            <person name="Drula E."/>
            <person name="Henrissat B."/>
            <person name="Morin E."/>
            <person name="Kohler A."/>
            <person name="Barry K."/>
            <person name="LaButti K."/>
            <person name="Morin E."/>
            <person name="Salamov A."/>
            <person name="Lipzen A."/>
            <person name="Mereny Z."/>
            <person name="Hegedus B."/>
            <person name="Baldrian P."/>
            <person name="Stursova M."/>
            <person name="Weitz H."/>
            <person name="Taylor A."/>
            <person name="Grigoriev I.V."/>
            <person name="Nagy L.G."/>
            <person name="Martin F."/>
            <person name="Kauserud H."/>
        </authorList>
    </citation>
    <scope>NUCLEOTIDE SEQUENCE</scope>
    <source>
        <strain evidence="2">CBHHK200</strain>
    </source>
</reference>